<dbReference type="InterPro" id="IPR042184">
    <property type="entry name" value="YqeY/Aim41_N"/>
</dbReference>
<dbReference type="GO" id="GO:0016884">
    <property type="term" value="F:carbon-nitrogen ligase activity, with glutamine as amido-N-donor"/>
    <property type="evidence" value="ECO:0007669"/>
    <property type="project" value="InterPro"/>
</dbReference>
<sequence>MALLERIKEDIKGAMKSGDRERLEVLRFVNSLLQNRAIEKRTAGQSDVLTDEDIMESMRKEVKRRKDAIELFKQGGRNDLVEKESKEVEIIQSYLPAAPTEEQVREVVQQLRQEGLSGFPVLMKEAMKRLKGADGNLVSKVVKESEG</sequence>
<dbReference type="Gene3D" id="1.10.1510.10">
    <property type="entry name" value="Uncharacterised protein YqeY/AIM41 PF09424, N-terminal domain"/>
    <property type="match status" value="1"/>
</dbReference>
<comment type="caution">
    <text evidence="1">The sequence shown here is derived from an EMBL/GenBank/DDBJ whole genome shotgun (WGS) entry which is preliminary data.</text>
</comment>
<dbReference type="InterPro" id="IPR003789">
    <property type="entry name" value="Asn/Gln_tRNA_amidoTrase-B-like"/>
</dbReference>
<proteinExistence type="predicted"/>
<dbReference type="Proteomes" id="UP000179059">
    <property type="component" value="Unassembled WGS sequence"/>
</dbReference>
<gene>
    <name evidence="1" type="ORF">A2855_02335</name>
</gene>
<dbReference type="EMBL" id="MHKX01000021">
    <property type="protein sequence ID" value="OGY97885.1"/>
    <property type="molecule type" value="Genomic_DNA"/>
</dbReference>
<protein>
    <recommendedName>
        <fullName evidence="3">Glutamyl-tRNA amidotransferase</fullName>
    </recommendedName>
</protein>
<name>A0A1G2C934_9BACT</name>
<dbReference type="InterPro" id="IPR019004">
    <property type="entry name" value="YqeY/Aim41"/>
</dbReference>
<evidence type="ECO:0000313" key="1">
    <source>
        <dbReference type="EMBL" id="OGY97885.1"/>
    </source>
</evidence>
<evidence type="ECO:0000313" key="2">
    <source>
        <dbReference type="Proteomes" id="UP000179059"/>
    </source>
</evidence>
<dbReference type="PANTHER" id="PTHR28055">
    <property type="entry name" value="ALTERED INHERITANCE OF MITOCHONDRIA PROTEIN 41, MITOCHONDRIAL"/>
    <property type="match status" value="1"/>
</dbReference>
<reference evidence="1 2" key="1">
    <citation type="journal article" date="2016" name="Nat. Commun.">
        <title>Thousands of microbial genomes shed light on interconnected biogeochemical processes in an aquifer system.</title>
        <authorList>
            <person name="Anantharaman K."/>
            <person name="Brown C.T."/>
            <person name="Hug L.A."/>
            <person name="Sharon I."/>
            <person name="Castelle C.J."/>
            <person name="Probst A.J."/>
            <person name="Thomas B.C."/>
            <person name="Singh A."/>
            <person name="Wilkins M.J."/>
            <person name="Karaoz U."/>
            <person name="Brodie E.L."/>
            <person name="Williams K.H."/>
            <person name="Hubbard S.S."/>
            <person name="Banfield J.F."/>
        </authorList>
    </citation>
    <scope>NUCLEOTIDE SEQUENCE [LARGE SCALE GENOMIC DNA]</scope>
</reference>
<accession>A0A1G2C934</accession>
<dbReference type="InterPro" id="IPR023168">
    <property type="entry name" value="GatB_Yqey_C_2"/>
</dbReference>
<organism evidence="1 2">
    <name type="scientific">Candidatus Liptonbacteria bacterium RIFCSPHIGHO2_01_FULL_57_28</name>
    <dbReference type="NCBI Taxonomy" id="1798647"/>
    <lineage>
        <taxon>Bacteria</taxon>
        <taxon>Candidatus Liptoniibacteriota</taxon>
    </lineage>
</organism>
<dbReference type="PANTHER" id="PTHR28055:SF1">
    <property type="entry name" value="ALTERED INHERITANCE OF MITOCHONDRIA PROTEIN 41, MITOCHONDRIAL"/>
    <property type="match status" value="1"/>
</dbReference>
<evidence type="ECO:0008006" key="3">
    <source>
        <dbReference type="Google" id="ProtNLM"/>
    </source>
</evidence>
<dbReference type="Gene3D" id="1.10.10.410">
    <property type="match status" value="1"/>
</dbReference>
<dbReference type="Pfam" id="PF09424">
    <property type="entry name" value="YqeY"/>
    <property type="match status" value="1"/>
</dbReference>
<dbReference type="SUPFAM" id="SSF89095">
    <property type="entry name" value="GatB/YqeY motif"/>
    <property type="match status" value="1"/>
</dbReference>
<dbReference type="AlphaFoldDB" id="A0A1G2C934"/>
<dbReference type="STRING" id="1798647.A2855_02335"/>